<dbReference type="Proteomes" id="UP001139485">
    <property type="component" value="Unassembled WGS sequence"/>
</dbReference>
<evidence type="ECO:0000259" key="5">
    <source>
        <dbReference type="Pfam" id="PF00156"/>
    </source>
</evidence>
<keyword evidence="3 4" id="KW-0804">Transcription</keyword>
<organism evidence="6 7">
    <name type="scientific">Nocardioides bruguierae</name>
    <dbReference type="NCBI Taxonomy" id="2945102"/>
    <lineage>
        <taxon>Bacteria</taxon>
        <taxon>Bacillati</taxon>
        <taxon>Actinomycetota</taxon>
        <taxon>Actinomycetes</taxon>
        <taxon>Propionibacteriales</taxon>
        <taxon>Nocardioidaceae</taxon>
        <taxon>Nocardioides</taxon>
    </lineage>
</organism>
<sequence>MARSLTRIGHEILERNRGAEDLVLLGVPSRGVPLAQRIAARIAAVEGVEVPVGSLDITFYRDDLRKNPARGPQHTEIPPVGIDGKTVVLVDDVLYSGRTVRAALDAMNDLGRPDVVRLAVLVDRGHRELPIRADHVGKNLPSARSERVMVRLAETDGYEEVRIAEGPSNVGRKGEQA</sequence>
<dbReference type="NCBIfam" id="NF003549">
    <property type="entry name" value="PRK05205.1-5"/>
    <property type="match status" value="1"/>
</dbReference>
<keyword evidence="4 6" id="KW-0808">Transferase</keyword>
<protein>
    <recommendedName>
        <fullName evidence="4">Bifunctional protein PyrR</fullName>
    </recommendedName>
    <domain>
        <recommendedName>
            <fullName evidence="4">Pyrimidine operon regulatory protein</fullName>
        </recommendedName>
    </domain>
    <domain>
        <recommendedName>
            <fullName evidence="4">Uracil phosphoribosyltransferase</fullName>
            <shortName evidence="4">UPRTase</shortName>
            <ecNumber evidence="4">2.4.2.9</ecNumber>
        </recommendedName>
    </domain>
</protein>
<keyword evidence="7" id="KW-1185">Reference proteome</keyword>
<dbReference type="InterPro" id="IPR050137">
    <property type="entry name" value="PyrR_bifunctional"/>
</dbReference>
<dbReference type="SUPFAM" id="SSF53271">
    <property type="entry name" value="PRTase-like"/>
    <property type="match status" value="1"/>
</dbReference>
<dbReference type="HAMAP" id="MF_01219">
    <property type="entry name" value="PyrR"/>
    <property type="match status" value="1"/>
</dbReference>
<comment type="function">
    <text evidence="4">Regulates the transcription of the pyrimidine nucleotide (pyr) operon in response to exogenous pyrimidines.</text>
</comment>
<evidence type="ECO:0000256" key="3">
    <source>
        <dbReference type="ARBA" id="ARBA00023163"/>
    </source>
</evidence>
<evidence type="ECO:0000256" key="4">
    <source>
        <dbReference type="HAMAP-Rule" id="MF_01219"/>
    </source>
</evidence>
<comment type="caution">
    <text evidence="6">The sequence shown here is derived from an EMBL/GenBank/DDBJ whole genome shotgun (WGS) entry which is preliminary data.</text>
</comment>
<feature type="short sequence motif" description="PRPP-binding" evidence="4">
    <location>
        <begin position="87"/>
        <end position="99"/>
    </location>
</feature>
<dbReference type="EC" id="2.4.2.9" evidence="4"/>
<evidence type="ECO:0000313" key="7">
    <source>
        <dbReference type="Proteomes" id="UP001139485"/>
    </source>
</evidence>
<keyword evidence="4 6" id="KW-0328">Glycosyltransferase</keyword>
<dbReference type="CDD" id="cd06223">
    <property type="entry name" value="PRTases_typeI"/>
    <property type="match status" value="1"/>
</dbReference>
<evidence type="ECO:0000256" key="2">
    <source>
        <dbReference type="ARBA" id="ARBA00023015"/>
    </source>
</evidence>
<dbReference type="Pfam" id="PF00156">
    <property type="entry name" value="Pribosyltran"/>
    <property type="match status" value="1"/>
</dbReference>
<gene>
    <name evidence="4 6" type="primary">pyrR</name>
    <name evidence="6" type="ORF">M8330_00035</name>
</gene>
<proteinExistence type="inferred from homology"/>
<dbReference type="GO" id="GO:0004845">
    <property type="term" value="F:uracil phosphoribosyltransferase activity"/>
    <property type="evidence" value="ECO:0007669"/>
    <property type="project" value="UniProtKB-UniRule"/>
</dbReference>
<comment type="function">
    <text evidence="4">Also displays a weak uracil phosphoribosyltransferase activity which is not physiologically significant.</text>
</comment>
<comment type="similarity">
    <text evidence="1 4">Belongs to the purine/pyrimidine phosphoribosyltransferase family. PyrR subfamily.</text>
</comment>
<evidence type="ECO:0000313" key="6">
    <source>
        <dbReference type="EMBL" id="MCM0618675.1"/>
    </source>
</evidence>
<name>A0A9X2D3Q3_9ACTN</name>
<feature type="domain" description="Phosphoribosyltransferase" evidence="5">
    <location>
        <begin position="14"/>
        <end position="135"/>
    </location>
</feature>
<evidence type="ECO:0000256" key="1">
    <source>
        <dbReference type="ARBA" id="ARBA00005565"/>
    </source>
</evidence>
<comment type="catalytic activity">
    <reaction evidence="4">
        <text>UMP + diphosphate = 5-phospho-alpha-D-ribose 1-diphosphate + uracil</text>
        <dbReference type="Rhea" id="RHEA:13017"/>
        <dbReference type="ChEBI" id="CHEBI:17568"/>
        <dbReference type="ChEBI" id="CHEBI:33019"/>
        <dbReference type="ChEBI" id="CHEBI:57865"/>
        <dbReference type="ChEBI" id="CHEBI:58017"/>
        <dbReference type="EC" id="2.4.2.9"/>
    </reaction>
</comment>
<dbReference type="InterPro" id="IPR029057">
    <property type="entry name" value="PRTase-like"/>
</dbReference>
<dbReference type="AlphaFoldDB" id="A0A9X2D3Q3"/>
<dbReference type="GO" id="GO:0006355">
    <property type="term" value="P:regulation of DNA-templated transcription"/>
    <property type="evidence" value="ECO:0007669"/>
    <property type="project" value="UniProtKB-UniRule"/>
</dbReference>
<dbReference type="FunFam" id="3.40.50.2020:FF:000020">
    <property type="entry name" value="Bifunctional protein PyrR"/>
    <property type="match status" value="1"/>
</dbReference>
<accession>A0A9X2D3Q3</accession>
<dbReference type="InterPro" id="IPR023050">
    <property type="entry name" value="PyrR"/>
</dbReference>
<dbReference type="PANTHER" id="PTHR11608">
    <property type="entry name" value="BIFUNCTIONAL PROTEIN PYRR"/>
    <property type="match status" value="1"/>
</dbReference>
<keyword evidence="2 4" id="KW-0805">Transcription regulation</keyword>
<dbReference type="InterPro" id="IPR000836">
    <property type="entry name" value="PRTase_dom"/>
</dbReference>
<dbReference type="NCBIfam" id="NF003547">
    <property type="entry name" value="PRK05205.1-3"/>
    <property type="match status" value="1"/>
</dbReference>
<reference evidence="6" key="1">
    <citation type="submission" date="2022-05" db="EMBL/GenBank/DDBJ databases">
        <authorList>
            <person name="Tuo L."/>
        </authorList>
    </citation>
    <scope>NUCLEOTIDE SEQUENCE</scope>
    <source>
        <strain evidence="6">BSK12Z-4</strain>
    </source>
</reference>
<dbReference type="Gene3D" id="3.40.50.2020">
    <property type="match status" value="1"/>
</dbReference>
<dbReference type="PANTHER" id="PTHR11608:SF0">
    <property type="entry name" value="BIFUNCTIONAL PROTEIN PYRR"/>
    <property type="match status" value="1"/>
</dbReference>
<dbReference type="EMBL" id="JAMOIL010000001">
    <property type="protein sequence ID" value="MCM0618675.1"/>
    <property type="molecule type" value="Genomic_DNA"/>
</dbReference>